<evidence type="ECO:0000313" key="8">
    <source>
        <dbReference type="Proteomes" id="UP001059041"/>
    </source>
</evidence>
<dbReference type="PANTHER" id="PTHR11949">
    <property type="entry name" value="INTERFERON REGULATORY FACTOR"/>
    <property type="match status" value="1"/>
</dbReference>
<dbReference type="SMART" id="SM00348">
    <property type="entry name" value="IRF"/>
    <property type="match status" value="1"/>
</dbReference>
<evidence type="ECO:0000313" key="7">
    <source>
        <dbReference type="EMBL" id="KAI7796578.1"/>
    </source>
</evidence>
<gene>
    <name evidence="7" type="ORF">IRJ41_001661</name>
</gene>
<dbReference type="PROSITE" id="PS00601">
    <property type="entry name" value="IRF_1"/>
    <property type="match status" value="1"/>
</dbReference>
<keyword evidence="4" id="KW-0804">Transcription</keyword>
<dbReference type="InterPro" id="IPR001346">
    <property type="entry name" value="Interferon_reg_fact_DNA-bd_dom"/>
</dbReference>
<accession>A0A9W7WGB0</accession>
<name>A0A9W7WGB0_TRIRA</name>
<dbReference type="Gene3D" id="2.60.200.10">
    <property type="match status" value="1"/>
</dbReference>
<dbReference type="Gene3D" id="1.10.10.10">
    <property type="entry name" value="Winged helix-like DNA-binding domain superfamily/Winged helix DNA-binding domain"/>
    <property type="match status" value="1"/>
</dbReference>
<reference evidence="7" key="1">
    <citation type="submission" date="2021-02" db="EMBL/GenBank/DDBJ databases">
        <title>Comparative genomics reveals that relaxation of natural selection precedes convergent phenotypic evolution of cavefish.</title>
        <authorList>
            <person name="Peng Z."/>
        </authorList>
    </citation>
    <scope>NUCLEOTIDE SEQUENCE</scope>
    <source>
        <tissue evidence="7">Muscle</tissue>
    </source>
</reference>
<dbReference type="CDD" id="cd00103">
    <property type="entry name" value="IRF"/>
    <property type="match status" value="1"/>
</dbReference>
<dbReference type="GO" id="GO:0005634">
    <property type="term" value="C:nucleus"/>
    <property type="evidence" value="ECO:0007669"/>
    <property type="project" value="UniProtKB-SubCell"/>
</dbReference>
<dbReference type="GO" id="GO:0002376">
    <property type="term" value="P:immune system process"/>
    <property type="evidence" value="ECO:0007669"/>
    <property type="project" value="TreeGrafter"/>
</dbReference>
<dbReference type="GO" id="GO:0000978">
    <property type="term" value="F:RNA polymerase II cis-regulatory region sequence-specific DNA binding"/>
    <property type="evidence" value="ECO:0007669"/>
    <property type="project" value="TreeGrafter"/>
</dbReference>
<dbReference type="InterPro" id="IPR019471">
    <property type="entry name" value="Interferon_reg_factor-3"/>
</dbReference>
<dbReference type="Pfam" id="PF00605">
    <property type="entry name" value="IRF"/>
    <property type="match status" value="1"/>
</dbReference>
<dbReference type="PANTHER" id="PTHR11949:SF1">
    <property type="entry name" value="INTERFERON REGULATORY FACTOR 3"/>
    <property type="match status" value="1"/>
</dbReference>
<proteinExistence type="predicted"/>
<dbReference type="SUPFAM" id="SSF46785">
    <property type="entry name" value="Winged helix' DNA-binding domain"/>
    <property type="match status" value="1"/>
</dbReference>
<evidence type="ECO:0000256" key="5">
    <source>
        <dbReference type="ARBA" id="ARBA00023242"/>
    </source>
</evidence>
<dbReference type="SMART" id="SM01243">
    <property type="entry name" value="IRF-3"/>
    <property type="match status" value="1"/>
</dbReference>
<dbReference type="InterPro" id="IPR036388">
    <property type="entry name" value="WH-like_DNA-bd_sf"/>
</dbReference>
<evidence type="ECO:0000256" key="3">
    <source>
        <dbReference type="ARBA" id="ARBA00023125"/>
    </source>
</evidence>
<dbReference type="InterPro" id="IPR019817">
    <property type="entry name" value="Interferon_reg_fac_CS"/>
</dbReference>
<dbReference type="EMBL" id="JAFHDT010000018">
    <property type="protein sequence ID" value="KAI7796578.1"/>
    <property type="molecule type" value="Genomic_DNA"/>
</dbReference>
<dbReference type="Pfam" id="PF10401">
    <property type="entry name" value="IRF-3"/>
    <property type="match status" value="1"/>
</dbReference>
<dbReference type="InterPro" id="IPR036390">
    <property type="entry name" value="WH_DNA-bd_sf"/>
</dbReference>
<organism evidence="7 8">
    <name type="scientific">Triplophysa rosa</name>
    <name type="common">Cave loach</name>
    <dbReference type="NCBI Taxonomy" id="992332"/>
    <lineage>
        <taxon>Eukaryota</taxon>
        <taxon>Metazoa</taxon>
        <taxon>Chordata</taxon>
        <taxon>Craniata</taxon>
        <taxon>Vertebrata</taxon>
        <taxon>Euteleostomi</taxon>
        <taxon>Actinopterygii</taxon>
        <taxon>Neopterygii</taxon>
        <taxon>Teleostei</taxon>
        <taxon>Ostariophysi</taxon>
        <taxon>Cypriniformes</taxon>
        <taxon>Nemacheilidae</taxon>
        <taxon>Triplophysa</taxon>
    </lineage>
</organism>
<dbReference type="OrthoDB" id="8691508at2759"/>
<sequence>MAQTKPLFVPWLYEQIQSGKYPGVCWKNKERTTFSIPWKHALRQDSNNDDGLIFKAWAQTTSRDGKINEDHCVWKRNFRSALRAKGFRMILDNKNDAANPHKVYIFPTESNSAGSERSQENDDSQELYLGDEEVFTTLPSHDLDSCFLDLNLQDSSTQEESHRGLDWHEGFVGQVEEELYQETSPFATPQFTKRSSTEMVHSVQECYRTSAAISGLEQTEMGQFEAAERTDETAQYYPDGEHVGNQAANYCATGTLETFFQIKVYYKGKMMLDHLLENDAGFRLVYQGSMDSSAMESTVPVVNLPSPDNIHDQMQATLTKEILENLGGLELRRSDGVVLSHRWGKSKVFWGLCKHEKSQRARELSKNTPEVIYLFKDYISGLMEFIKNNSGPSPSYTLYFFLGEKWPDPKMKPWEKKLIMIEVVLTSLEDLKMMAVARGASSLQSMELQVSLEQMMELC</sequence>
<dbReference type="AlphaFoldDB" id="A0A9W7WGB0"/>
<keyword evidence="3" id="KW-0238">DNA-binding</keyword>
<keyword evidence="2" id="KW-0805">Transcription regulation</keyword>
<dbReference type="InterPro" id="IPR017855">
    <property type="entry name" value="SMAD-like_dom_sf"/>
</dbReference>
<evidence type="ECO:0000256" key="4">
    <source>
        <dbReference type="ARBA" id="ARBA00023163"/>
    </source>
</evidence>
<comment type="subcellular location">
    <subcellularLocation>
        <location evidence="1">Nucleus</location>
    </subcellularLocation>
</comment>
<evidence type="ECO:0000256" key="2">
    <source>
        <dbReference type="ARBA" id="ARBA00023015"/>
    </source>
</evidence>
<dbReference type="Proteomes" id="UP001059041">
    <property type="component" value="Linkage Group LG18"/>
</dbReference>
<dbReference type="SUPFAM" id="SSF49879">
    <property type="entry name" value="SMAD/FHA domain"/>
    <property type="match status" value="1"/>
</dbReference>
<protein>
    <submittedName>
        <fullName evidence="7">Interferon regulatory factor 3</fullName>
    </submittedName>
</protein>
<dbReference type="GO" id="GO:0000981">
    <property type="term" value="F:DNA-binding transcription factor activity, RNA polymerase II-specific"/>
    <property type="evidence" value="ECO:0007669"/>
    <property type="project" value="TreeGrafter"/>
</dbReference>
<keyword evidence="8" id="KW-1185">Reference proteome</keyword>
<dbReference type="InterPro" id="IPR008984">
    <property type="entry name" value="SMAD_FHA_dom_sf"/>
</dbReference>
<dbReference type="FunFam" id="2.60.200.10:FF:000014">
    <property type="entry name" value="Interferon regulatory factor 3"/>
    <property type="match status" value="1"/>
</dbReference>
<evidence type="ECO:0000259" key="6">
    <source>
        <dbReference type="PROSITE" id="PS51507"/>
    </source>
</evidence>
<comment type="caution">
    <text evidence="7">The sequence shown here is derived from an EMBL/GenBank/DDBJ whole genome shotgun (WGS) entry which is preliminary data.</text>
</comment>
<dbReference type="PROSITE" id="PS51507">
    <property type="entry name" value="IRF_2"/>
    <property type="match status" value="1"/>
</dbReference>
<dbReference type="PRINTS" id="PR00267">
    <property type="entry name" value="INTFRNREGFCT"/>
</dbReference>
<dbReference type="GO" id="GO:0045893">
    <property type="term" value="P:positive regulation of DNA-templated transcription"/>
    <property type="evidence" value="ECO:0007669"/>
    <property type="project" value="UniProtKB-ARBA"/>
</dbReference>
<feature type="domain" description="IRF tryptophan pentad repeat" evidence="6">
    <location>
        <begin position="5"/>
        <end position="108"/>
    </location>
</feature>
<evidence type="ECO:0000256" key="1">
    <source>
        <dbReference type="ARBA" id="ARBA00004123"/>
    </source>
</evidence>
<keyword evidence="5" id="KW-0539">Nucleus</keyword>